<accession>A0A1B8P7F7</accession>
<dbReference type="EMBL" id="MAJD01000001">
    <property type="protein sequence ID" value="OBX38161.1"/>
    <property type="molecule type" value="Genomic_DNA"/>
</dbReference>
<dbReference type="AlphaFoldDB" id="A0A1B8P7F7"/>
<reference evidence="1 2" key="1">
    <citation type="submission" date="2016-06" db="EMBL/GenBank/DDBJ databases">
        <title>Genome sequence of halotolerant plant growth promoting strain of Halomonas elongata HEK1 isolated from salterns of Rann of Kutch, Gujarat, India.</title>
        <authorList>
            <person name="Gaba S."/>
            <person name="Singh R.N."/>
            <person name="Abrol S."/>
            <person name="Kaushik R."/>
            <person name="Saxena A.K."/>
        </authorList>
    </citation>
    <scope>NUCLEOTIDE SEQUENCE [LARGE SCALE GENOMIC DNA]</scope>
    <source>
        <strain evidence="1 2">HEK1</strain>
    </source>
</reference>
<comment type="caution">
    <text evidence="1">The sequence shown here is derived from an EMBL/GenBank/DDBJ whole genome shotgun (WGS) entry which is preliminary data.</text>
</comment>
<evidence type="ECO:0000313" key="1">
    <source>
        <dbReference type="EMBL" id="OBX38161.1"/>
    </source>
</evidence>
<sequence length="107" mass="11850">MTGCHPVAHFGEQGFSGQHLKKARAGIINLVAMDIYQPIVISSQSDHFLQGRLTKLAGIFKMRNRTDDIGSHLDCLLHQCQTIGIGKDTLLRKGHDLNLKAIVQFIT</sequence>
<name>A0A1B8P7F7_HALEL</name>
<dbReference type="Proteomes" id="UP000092504">
    <property type="component" value="Unassembled WGS sequence"/>
</dbReference>
<proteinExistence type="predicted"/>
<organism evidence="1 2">
    <name type="scientific">Halomonas elongata</name>
    <dbReference type="NCBI Taxonomy" id="2746"/>
    <lineage>
        <taxon>Bacteria</taxon>
        <taxon>Pseudomonadati</taxon>
        <taxon>Pseudomonadota</taxon>
        <taxon>Gammaproteobacteria</taxon>
        <taxon>Oceanospirillales</taxon>
        <taxon>Halomonadaceae</taxon>
        <taxon>Halomonas</taxon>
    </lineage>
</organism>
<evidence type="ECO:0000313" key="2">
    <source>
        <dbReference type="Proteomes" id="UP000092504"/>
    </source>
</evidence>
<gene>
    <name evidence="1" type="ORF">A8U91_02547</name>
</gene>
<protein>
    <submittedName>
        <fullName evidence="1">Uncharacterized protein</fullName>
    </submittedName>
</protein>